<dbReference type="InterPro" id="IPR001107">
    <property type="entry name" value="Band_7"/>
</dbReference>
<dbReference type="Gene3D" id="3.30.479.30">
    <property type="entry name" value="Band 7 domain"/>
    <property type="match status" value="1"/>
</dbReference>
<protein>
    <submittedName>
        <fullName evidence="4">Rnf5 protein</fullName>
    </submittedName>
</protein>
<evidence type="ECO:0000313" key="4">
    <source>
        <dbReference type="EMBL" id="CAE7482319.1"/>
    </source>
</evidence>
<dbReference type="AlphaFoldDB" id="A0A812SMW7"/>
<keyword evidence="2" id="KW-0472">Membrane</keyword>
<comment type="caution">
    <text evidence="4">The sequence shown here is derived from an EMBL/GenBank/DDBJ whole genome shotgun (WGS) entry which is preliminary data.</text>
</comment>
<reference evidence="4" key="1">
    <citation type="submission" date="2021-02" db="EMBL/GenBank/DDBJ databases">
        <authorList>
            <person name="Dougan E. K."/>
            <person name="Rhodes N."/>
            <person name="Thang M."/>
            <person name="Chan C."/>
        </authorList>
    </citation>
    <scope>NUCLEOTIDE SEQUENCE</scope>
</reference>
<dbReference type="EMBL" id="CAJNDS010002454">
    <property type="protein sequence ID" value="CAE7482319.1"/>
    <property type="molecule type" value="Genomic_DNA"/>
</dbReference>
<evidence type="ECO:0000256" key="2">
    <source>
        <dbReference type="SAM" id="Phobius"/>
    </source>
</evidence>
<keyword evidence="5" id="KW-1185">Reference proteome</keyword>
<dbReference type="Proteomes" id="UP000604046">
    <property type="component" value="Unassembled WGS sequence"/>
</dbReference>
<feature type="domain" description="Band 7" evidence="3">
    <location>
        <begin position="56"/>
        <end position="233"/>
    </location>
</feature>
<feature type="coiled-coil region" evidence="1">
    <location>
        <begin position="215"/>
        <end position="267"/>
    </location>
</feature>
<gene>
    <name evidence="4" type="primary">Rnf5</name>
    <name evidence="4" type="ORF">SNAT2548_LOCUS27077</name>
</gene>
<organism evidence="4 5">
    <name type="scientific">Symbiodinium natans</name>
    <dbReference type="NCBI Taxonomy" id="878477"/>
    <lineage>
        <taxon>Eukaryota</taxon>
        <taxon>Sar</taxon>
        <taxon>Alveolata</taxon>
        <taxon>Dinophyceae</taxon>
        <taxon>Suessiales</taxon>
        <taxon>Symbiodiniaceae</taxon>
        <taxon>Symbiodinium</taxon>
    </lineage>
</organism>
<proteinExistence type="predicted"/>
<dbReference type="Pfam" id="PF01145">
    <property type="entry name" value="Band_7"/>
    <property type="match status" value="1"/>
</dbReference>
<keyword evidence="2" id="KW-1133">Transmembrane helix</keyword>
<dbReference type="InterPro" id="IPR036013">
    <property type="entry name" value="Band_7/SPFH_dom_sf"/>
</dbReference>
<dbReference type="OrthoDB" id="190994at2759"/>
<accession>A0A812SMW7</accession>
<name>A0A812SMW7_9DINO</name>
<keyword evidence="1" id="KW-0175">Coiled coil</keyword>
<feature type="transmembrane region" description="Helical" evidence="2">
    <location>
        <begin position="6"/>
        <end position="30"/>
    </location>
</feature>
<evidence type="ECO:0000256" key="1">
    <source>
        <dbReference type="SAM" id="Coils"/>
    </source>
</evidence>
<keyword evidence="2" id="KW-0812">Transmembrane</keyword>
<evidence type="ECO:0000313" key="5">
    <source>
        <dbReference type="Proteomes" id="UP000604046"/>
    </source>
</evidence>
<sequence length="324" mass="36745">MGIEEVRVVPVCGLCTCLSLVIFTCVAVPMSIKAMEQGRHSVQLQWMTQNILDEVITAPGLKWVGLGNYLIEFPATFNTMYFIQDGRGVAGASVPELFEPMLRGPIRARSADGLEMLVSVSFQWRLRSEALKDLYNILGETMYRDEFVRFARAAIIESCSLFAADQYFTERTTITAKMLEVLASNFDKPELGLRMEITGLQLREVDLPDEYDDEIENTQEQMQEVEVGKAERQEQIIIKEAEKLVAIQQVEEVIRAARGLARRVELQNQATITQLKLVQQKQAEANAAILQQFANETQPFQRLFELMEIRALEDHEATKMAVSM</sequence>
<evidence type="ECO:0000259" key="3">
    <source>
        <dbReference type="Pfam" id="PF01145"/>
    </source>
</evidence>